<dbReference type="EMBL" id="VBOX01000103">
    <property type="protein sequence ID" value="TMQ61383.1"/>
    <property type="molecule type" value="Genomic_DNA"/>
</dbReference>
<dbReference type="InterPro" id="IPR008181">
    <property type="entry name" value="dUTPase"/>
</dbReference>
<evidence type="ECO:0000313" key="7">
    <source>
        <dbReference type="EMBL" id="TMQ55959.1"/>
    </source>
</evidence>
<keyword evidence="5" id="KW-0460">Magnesium</keyword>
<dbReference type="InterPro" id="IPR029054">
    <property type="entry name" value="dUTPase-like"/>
</dbReference>
<dbReference type="EMBL" id="VBOU01000010">
    <property type="protein sequence ID" value="TMQ55959.1"/>
    <property type="molecule type" value="Genomic_DNA"/>
</dbReference>
<gene>
    <name evidence="5" type="primary">dut</name>
    <name evidence="7" type="ORF">E6K74_01635</name>
    <name evidence="8" type="ORF">E6K77_10415</name>
</gene>
<name>A0A538TCK4_UNCEI</name>
<evidence type="ECO:0000256" key="5">
    <source>
        <dbReference type="HAMAP-Rule" id="MF_00116"/>
    </source>
</evidence>
<dbReference type="UniPathway" id="UPA00610">
    <property type="reaction ID" value="UER00666"/>
</dbReference>
<feature type="binding site" evidence="5">
    <location>
        <begin position="65"/>
        <end position="67"/>
    </location>
    <ligand>
        <name>substrate</name>
    </ligand>
</feature>
<dbReference type="InterPro" id="IPR033704">
    <property type="entry name" value="dUTPase_trimeric"/>
</dbReference>
<dbReference type="InterPro" id="IPR036157">
    <property type="entry name" value="dUTPase-like_sf"/>
</dbReference>
<comment type="caution">
    <text evidence="5">Lacks conserved residue(s) required for the propagation of feature annotation.</text>
</comment>
<comment type="catalytic activity">
    <reaction evidence="4 5">
        <text>dUTP + H2O = dUMP + diphosphate + H(+)</text>
        <dbReference type="Rhea" id="RHEA:10248"/>
        <dbReference type="ChEBI" id="CHEBI:15377"/>
        <dbReference type="ChEBI" id="CHEBI:15378"/>
        <dbReference type="ChEBI" id="CHEBI:33019"/>
        <dbReference type="ChEBI" id="CHEBI:61555"/>
        <dbReference type="ChEBI" id="CHEBI:246422"/>
        <dbReference type="EC" id="3.6.1.23"/>
    </reaction>
</comment>
<feature type="binding site" evidence="5">
    <location>
        <position position="78"/>
    </location>
    <ligand>
        <name>substrate</name>
    </ligand>
</feature>
<organism evidence="8 9">
    <name type="scientific">Eiseniibacteriota bacterium</name>
    <dbReference type="NCBI Taxonomy" id="2212470"/>
    <lineage>
        <taxon>Bacteria</taxon>
        <taxon>Candidatus Eiseniibacteriota</taxon>
    </lineage>
</organism>
<comment type="pathway">
    <text evidence="5">Pyrimidine metabolism; dUMP biosynthesis; dUMP from dCTP (dUTP route): step 2/2.</text>
</comment>
<comment type="function">
    <text evidence="5">This enzyme is involved in nucleotide metabolism: it produces dUMP, the immediate precursor of thymidine nucleotides and it decreases the intracellular concentration of dUTP so that uracil cannot be incorporated into DNA.</text>
</comment>
<evidence type="ECO:0000256" key="2">
    <source>
        <dbReference type="ARBA" id="ARBA00022801"/>
    </source>
</evidence>
<dbReference type="PANTHER" id="PTHR11241">
    <property type="entry name" value="DEOXYURIDINE 5'-TRIPHOSPHATE NUCLEOTIDOHYDROLASE"/>
    <property type="match status" value="1"/>
</dbReference>
<protein>
    <recommendedName>
        <fullName evidence="5">Deoxyuridine 5'-triphosphate nucleotidohydrolase</fullName>
        <shortName evidence="5">dUTPase</shortName>
        <ecNumber evidence="5">3.6.1.23</ecNumber>
    </recommendedName>
    <alternativeName>
        <fullName evidence="5">dUTP pyrophosphatase</fullName>
    </alternativeName>
</protein>
<feature type="binding site" evidence="5">
    <location>
        <begin position="82"/>
        <end position="84"/>
    </location>
    <ligand>
        <name>substrate</name>
    </ligand>
</feature>
<dbReference type="NCBIfam" id="TIGR00576">
    <property type="entry name" value="dut"/>
    <property type="match status" value="1"/>
</dbReference>
<sequence>MVSVRVSLESHAFAAPAYQSEHAAGLDVFAAVSEPLTIGPGQVAAVPTGVRLEIPRGFEAQVRPRSGLALKHRIGIPNAPGTIDADYRGEVRILLINFGEEPYVVHRGDRVAQLVFARVARVSLTVAAALNETLRGDGGFGHSGR</sequence>
<keyword evidence="2 5" id="KW-0378">Hydrolase</keyword>
<dbReference type="PANTHER" id="PTHR11241:SF0">
    <property type="entry name" value="DEOXYURIDINE 5'-TRIPHOSPHATE NUCLEOTIDOHYDROLASE"/>
    <property type="match status" value="1"/>
</dbReference>
<dbReference type="CDD" id="cd07557">
    <property type="entry name" value="trimeric_dUTPase"/>
    <property type="match status" value="1"/>
</dbReference>
<dbReference type="GO" id="GO:0006226">
    <property type="term" value="P:dUMP biosynthetic process"/>
    <property type="evidence" value="ECO:0007669"/>
    <property type="project" value="UniProtKB-UniRule"/>
</dbReference>
<evidence type="ECO:0000256" key="1">
    <source>
        <dbReference type="ARBA" id="ARBA00006581"/>
    </source>
</evidence>
<evidence type="ECO:0000256" key="4">
    <source>
        <dbReference type="ARBA" id="ARBA00047686"/>
    </source>
</evidence>
<evidence type="ECO:0000256" key="3">
    <source>
        <dbReference type="ARBA" id="ARBA00023080"/>
    </source>
</evidence>
<comment type="cofactor">
    <cofactor evidence="5">
        <name>Mg(2+)</name>
        <dbReference type="ChEBI" id="CHEBI:18420"/>
    </cofactor>
</comment>
<evidence type="ECO:0000313" key="10">
    <source>
        <dbReference type="Proteomes" id="UP000319829"/>
    </source>
</evidence>
<evidence type="ECO:0000313" key="9">
    <source>
        <dbReference type="Proteomes" id="UP000317366"/>
    </source>
</evidence>
<evidence type="ECO:0000313" key="8">
    <source>
        <dbReference type="EMBL" id="TMQ61383.1"/>
    </source>
</evidence>
<dbReference type="HAMAP" id="MF_00116">
    <property type="entry name" value="dUTPase_bact"/>
    <property type="match status" value="1"/>
</dbReference>
<dbReference type="Proteomes" id="UP000317366">
    <property type="component" value="Unassembled WGS sequence"/>
</dbReference>
<dbReference type="GO" id="GO:0004170">
    <property type="term" value="F:dUTP diphosphatase activity"/>
    <property type="evidence" value="ECO:0007669"/>
    <property type="project" value="UniProtKB-UniRule"/>
</dbReference>
<dbReference type="GO" id="GO:0046081">
    <property type="term" value="P:dUTP catabolic process"/>
    <property type="evidence" value="ECO:0007669"/>
    <property type="project" value="InterPro"/>
</dbReference>
<dbReference type="AlphaFoldDB" id="A0A538TCK4"/>
<dbReference type="Proteomes" id="UP000319829">
    <property type="component" value="Unassembled WGS sequence"/>
</dbReference>
<dbReference type="SUPFAM" id="SSF51283">
    <property type="entry name" value="dUTPase-like"/>
    <property type="match status" value="1"/>
</dbReference>
<evidence type="ECO:0000259" key="6">
    <source>
        <dbReference type="Pfam" id="PF00692"/>
    </source>
</evidence>
<dbReference type="Gene3D" id="2.70.40.10">
    <property type="match status" value="1"/>
</dbReference>
<comment type="caution">
    <text evidence="8">The sequence shown here is derived from an EMBL/GenBank/DDBJ whole genome shotgun (WGS) entry which is preliminary data.</text>
</comment>
<proteinExistence type="inferred from homology"/>
<keyword evidence="5" id="KW-0479">Metal-binding</keyword>
<accession>A0A538TCK4</accession>
<dbReference type="Pfam" id="PF00692">
    <property type="entry name" value="dUTPase"/>
    <property type="match status" value="1"/>
</dbReference>
<dbReference type="EC" id="3.6.1.23" evidence="5"/>
<feature type="domain" description="dUTPase-like" evidence="6">
    <location>
        <begin position="14"/>
        <end position="144"/>
    </location>
</feature>
<reference evidence="9 10" key="1">
    <citation type="journal article" date="2019" name="Nat. Microbiol.">
        <title>Mediterranean grassland soil C-N compound turnover is dependent on rainfall and depth, and is mediated by genomically divergent microorganisms.</title>
        <authorList>
            <person name="Diamond S."/>
            <person name="Andeer P.F."/>
            <person name="Li Z."/>
            <person name="Crits-Christoph A."/>
            <person name="Burstein D."/>
            <person name="Anantharaman K."/>
            <person name="Lane K.R."/>
            <person name="Thomas B.C."/>
            <person name="Pan C."/>
            <person name="Northen T.R."/>
            <person name="Banfield J.F."/>
        </authorList>
    </citation>
    <scope>NUCLEOTIDE SEQUENCE [LARGE SCALE GENOMIC DNA]</scope>
    <source>
        <strain evidence="7">WS_4</strain>
        <strain evidence="8">WS_7</strain>
    </source>
</reference>
<dbReference type="GO" id="GO:0000287">
    <property type="term" value="F:magnesium ion binding"/>
    <property type="evidence" value="ECO:0007669"/>
    <property type="project" value="UniProtKB-UniRule"/>
</dbReference>
<keyword evidence="3 5" id="KW-0546">Nucleotide metabolism</keyword>
<comment type="similarity">
    <text evidence="1 5">Belongs to the dUTPase family.</text>
</comment>
<dbReference type="NCBIfam" id="NF001862">
    <property type="entry name" value="PRK00601.1"/>
    <property type="match status" value="1"/>
</dbReference>